<comment type="caution">
    <text evidence="2">The sequence shown here is derived from an EMBL/GenBank/DDBJ whole genome shotgun (WGS) entry which is preliminary data.</text>
</comment>
<dbReference type="AlphaFoldDB" id="A0A2U1E5X0"/>
<dbReference type="RefSeq" id="WP_034544901.1">
    <property type="nucleotide sequence ID" value="NZ_CAUPJO010000004.1"/>
</dbReference>
<dbReference type="Proteomes" id="UP000245793">
    <property type="component" value="Unassembled WGS sequence"/>
</dbReference>
<reference evidence="2 3" key="1">
    <citation type="submission" date="2018-04" db="EMBL/GenBank/DDBJ databases">
        <title>Genomic Encyclopedia of Type Strains, Phase IV (KMG-IV): sequencing the most valuable type-strain genomes for metagenomic binning, comparative biology and taxonomic classification.</title>
        <authorList>
            <person name="Goeker M."/>
        </authorList>
    </citation>
    <scope>NUCLEOTIDE SEQUENCE [LARGE SCALE GENOMIC DNA]</scope>
    <source>
        <strain evidence="2 3">DSM 20705</strain>
    </source>
</reference>
<evidence type="ECO:0000313" key="2">
    <source>
        <dbReference type="EMBL" id="PVY95344.1"/>
    </source>
</evidence>
<feature type="signal peptide" evidence="1">
    <location>
        <begin position="1"/>
        <end position="20"/>
    </location>
</feature>
<accession>A0A2U1E5X0</accession>
<evidence type="ECO:0000256" key="1">
    <source>
        <dbReference type="SAM" id="SignalP"/>
    </source>
</evidence>
<evidence type="ECO:0000313" key="3">
    <source>
        <dbReference type="Proteomes" id="UP000245793"/>
    </source>
</evidence>
<keyword evidence="3" id="KW-1185">Reference proteome</keyword>
<gene>
    <name evidence="2" type="ORF">C7381_102234</name>
</gene>
<feature type="chain" id="PRO_5015693130" evidence="1">
    <location>
        <begin position="21"/>
        <end position="205"/>
    </location>
</feature>
<proteinExistence type="predicted"/>
<organism evidence="2 3">
    <name type="scientific">Ezakiella coagulans</name>
    <dbReference type="NCBI Taxonomy" id="46507"/>
    <lineage>
        <taxon>Bacteria</taxon>
        <taxon>Bacillati</taxon>
        <taxon>Bacillota</taxon>
        <taxon>Tissierellia</taxon>
        <taxon>Ezakiella</taxon>
    </lineage>
</organism>
<sequence>MRKFLTVLACVGMLISTALAEGELKTEVKPKVFHNTNIYKTNIHRPSGLTSEEIDHILSETSLKGYGKIFREMEDKYNANAVFAISIASIEGGIESGRVDNKNNYFGLMFRGGKIFYKNIADNIMAFGELMNNSTFIDKQFMAFSKSYCPLHDAKWRDLVFVKFSGFMKKLENYTKEEYETVDLLEPTQYNDLMISLKLESSELS</sequence>
<name>A0A2U1E5X0_9FIRM</name>
<dbReference type="EMBL" id="QEKV01000002">
    <property type="protein sequence ID" value="PVY95344.1"/>
    <property type="molecule type" value="Genomic_DNA"/>
</dbReference>
<protein>
    <submittedName>
        <fullName evidence="2">Mannosyl-glycoprotein endo-beta-N-acetylglucosaminidase</fullName>
    </submittedName>
</protein>
<keyword evidence="1" id="KW-0732">Signal</keyword>